<dbReference type="InterPro" id="IPR008030">
    <property type="entry name" value="NmrA-like"/>
</dbReference>
<dbReference type="SUPFAM" id="SSF51735">
    <property type="entry name" value="NAD(P)-binding Rossmann-fold domains"/>
    <property type="match status" value="1"/>
</dbReference>
<organism evidence="2 3">
    <name type="scientific">Pleurotus eryngii</name>
    <name type="common">Boletus of the steppes</name>
    <dbReference type="NCBI Taxonomy" id="5323"/>
    <lineage>
        <taxon>Eukaryota</taxon>
        <taxon>Fungi</taxon>
        <taxon>Dikarya</taxon>
        <taxon>Basidiomycota</taxon>
        <taxon>Agaricomycotina</taxon>
        <taxon>Agaricomycetes</taxon>
        <taxon>Agaricomycetidae</taxon>
        <taxon>Agaricales</taxon>
        <taxon>Pleurotineae</taxon>
        <taxon>Pleurotaceae</taxon>
        <taxon>Pleurotus</taxon>
    </lineage>
</organism>
<accession>A0A9P6A038</accession>
<dbReference type="PANTHER" id="PTHR43349:SF93">
    <property type="entry name" value="ISOFLAVONE REDUCTASE HOMOLOG P3-RELATED"/>
    <property type="match status" value="1"/>
</dbReference>
<keyword evidence="3" id="KW-1185">Reference proteome</keyword>
<gene>
    <name evidence="2" type="ORF">BDN71DRAFT_1546116</name>
</gene>
<proteinExistence type="predicted"/>
<protein>
    <submittedName>
        <fullName evidence="2">NAD(P)-binding protein</fullName>
    </submittedName>
</protein>
<dbReference type="InterPro" id="IPR036291">
    <property type="entry name" value="NAD(P)-bd_dom_sf"/>
</dbReference>
<comment type="caution">
    <text evidence="2">The sequence shown here is derived from an EMBL/GenBank/DDBJ whole genome shotgun (WGS) entry which is preliminary data.</text>
</comment>
<name>A0A9P6A038_PLEER</name>
<dbReference type="Gene3D" id="3.40.50.720">
    <property type="entry name" value="NAD(P)-binding Rossmann-like Domain"/>
    <property type="match status" value="1"/>
</dbReference>
<evidence type="ECO:0000313" key="2">
    <source>
        <dbReference type="EMBL" id="KAF9497149.1"/>
    </source>
</evidence>
<feature type="domain" description="NmrA-like" evidence="1">
    <location>
        <begin position="22"/>
        <end position="307"/>
    </location>
</feature>
<dbReference type="OrthoDB" id="9974981at2759"/>
<dbReference type="Pfam" id="PF05368">
    <property type="entry name" value="NmrA"/>
    <property type="match status" value="1"/>
</dbReference>
<dbReference type="Gene3D" id="3.90.25.10">
    <property type="entry name" value="UDP-galactose 4-epimerase, domain 1"/>
    <property type="match status" value="1"/>
</dbReference>
<evidence type="ECO:0000259" key="1">
    <source>
        <dbReference type="Pfam" id="PF05368"/>
    </source>
</evidence>
<dbReference type="Proteomes" id="UP000807025">
    <property type="component" value="Unassembled WGS sequence"/>
</dbReference>
<dbReference type="PANTHER" id="PTHR43349">
    <property type="entry name" value="PINORESINOL REDUCTASE-RELATED"/>
    <property type="match status" value="1"/>
</dbReference>
<dbReference type="EMBL" id="MU154546">
    <property type="protein sequence ID" value="KAF9497149.1"/>
    <property type="molecule type" value="Genomic_DNA"/>
</dbReference>
<dbReference type="AlphaFoldDB" id="A0A9P6A038"/>
<evidence type="ECO:0000313" key="3">
    <source>
        <dbReference type="Proteomes" id="UP000807025"/>
    </source>
</evidence>
<dbReference type="InterPro" id="IPR050608">
    <property type="entry name" value="NmrA-type/Isoflavone_red_sf"/>
</dbReference>
<reference evidence="2" key="1">
    <citation type="submission" date="2020-11" db="EMBL/GenBank/DDBJ databases">
        <authorList>
            <consortium name="DOE Joint Genome Institute"/>
            <person name="Ahrendt S."/>
            <person name="Riley R."/>
            <person name="Andreopoulos W."/>
            <person name="Labutti K."/>
            <person name="Pangilinan J."/>
            <person name="Ruiz-Duenas F.J."/>
            <person name="Barrasa J.M."/>
            <person name="Sanchez-Garcia M."/>
            <person name="Camarero S."/>
            <person name="Miyauchi S."/>
            <person name="Serrano A."/>
            <person name="Linde D."/>
            <person name="Babiker R."/>
            <person name="Drula E."/>
            <person name="Ayuso-Fernandez I."/>
            <person name="Pacheco R."/>
            <person name="Padilla G."/>
            <person name="Ferreira P."/>
            <person name="Barriuso J."/>
            <person name="Kellner H."/>
            <person name="Castanera R."/>
            <person name="Alfaro M."/>
            <person name="Ramirez L."/>
            <person name="Pisabarro A.G."/>
            <person name="Kuo A."/>
            <person name="Tritt A."/>
            <person name="Lipzen A."/>
            <person name="He G."/>
            <person name="Yan M."/>
            <person name="Ng V."/>
            <person name="Cullen D."/>
            <person name="Martin F."/>
            <person name="Rosso M.-N."/>
            <person name="Henrissat B."/>
            <person name="Hibbett D."/>
            <person name="Martinez A.T."/>
            <person name="Grigoriev I.V."/>
        </authorList>
    </citation>
    <scope>NUCLEOTIDE SEQUENCE</scope>
    <source>
        <strain evidence="2">ATCC 90797</strain>
    </source>
</reference>
<sequence>MYQDIPTLPDRAQSYTKISKIHVLIVGAAGRTGRVISDVILQESSKFHLSILVRDASLNKPIVKELIGAGAEVRIGDISDDVERLELCLEDVDVLISLAPVLVDQKPLFLAAKRAGVGRVVPSDFGSTAPKGVSIMHDAKYEIQDYIKELGLAHTFIEVGTWLYVMLPPLHSAKDTLLTLKSHPAYTTQRTIYSTISTIAQLVPRIIADPRTLNQTVVAHDGEITLNEAWKIAEKVTGEDFSDYYEIPDEELEKGSQQTQNMLKRFVSDFLRSLFVRGDNTLEKAEAMGRLDARKLYEDVPYANVEEEVKQHYASGFVSLDIGPPDSIILDVFKKAE</sequence>